<comment type="caution">
    <text evidence="9">The sequence shown here is derived from an EMBL/GenBank/DDBJ whole genome shotgun (WGS) entry which is preliminary data.</text>
</comment>
<keyword evidence="6 8" id="KW-1133">Transmembrane helix</keyword>
<evidence type="ECO:0000256" key="5">
    <source>
        <dbReference type="ARBA" id="ARBA00022801"/>
    </source>
</evidence>
<sequence>MALFGGDKVIISRFSATLCCLLNKINPRDEDDNITIQYGVELILDNLLKLLFIQLLGILLGKGAETFIVLFVFCTLRLQAGGIHAKTNAGCFMGMLIIWFLSLSGAVVLKLNLLNVLAIYLFSLAIFICLVPKSKNITYFTRTAILKKKVVSIILLTLLALIAIYNENLRELIIYPVTLEVLTLLPPNKDVMKGDYKNEEENC</sequence>
<keyword evidence="7 8" id="KW-0472">Membrane</keyword>
<evidence type="ECO:0000256" key="4">
    <source>
        <dbReference type="ARBA" id="ARBA00022692"/>
    </source>
</evidence>
<dbReference type="AlphaFoldDB" id="A0A2S6HVY4"/>
<dbReference type="GO" id="GO:0006508">
    <property type="term" value="P:proteolysis"/>
    <property type="evidence" value="ECO:0007669"/>
    <property type="project" value="UniProtKB-KW"/>
</dbReference>
<evidence type="ECO:0000256" key="7">
    <source>
        <dbReference type="ARBA" id="ARBA00023136"/>
    </source>
</evidence>
<proteinExistence type="predicted"/>
<feature type="transmembrane region" description="Helical" evidence="8">
    <location>
        <begin position="113"/>
        <end position="130"/>
    </location>
</feature>
<dbReference type="GO" id="GO:0016020">
    <property type="term" value="C:membrane"/>
    <property type="evidence" value="ECO:0007669"/>
    <property type="project" value="InterPro"/>
</dbReference>
<evidence type="ECO:0000256" key="2">
    <source>
        <dbReference type="ARBA" id="ARBA00022654"/>
    </source>
</evidence>
<feature type="transmembrane region" description="Helical" evidence="8">
    <location>
        <begin position="88"/>
        <end position="107"/>
    </location>
</feature>
<keyword evidence="1" id="KW-1003">Cell membrane</keyword>
<dbReference type="SMART" id="SM00793">
    <property type="entry name" value="AgrB"/>
    <property type="match status" value="1"/>
</dbReference>
<accession>A0A2S6HVY4</accession>
<keyword evidence="5" id="KW-0378">Hydrolase</keyword>
<keyword evidence="3" id="KW-0645">Protease</keyword>
<dbReference type="GO" id="GO:0009372">
    <property type="term" value="P:quorum sensing"/>
    <property type="evidence" value="ECO:0007669"/>
    <property type="project" value="UniProtKB-KW"/>
</dbReference>
<name>A0A2S6HVY4_9FIRM</name>
<keyword evidence="10" id="KW-1185">Reference proteome</keyword>
<keyword evidence="4 8" id="KW-0812">Transmembrane</keyword>
<dbReference type="RefSeq" id="WP_104436163.1">
    <property type="nucleotide sequence ID" value="NZ_PTJA01000003.1"/>
</dbReference>
<gene>
    <name evidence="9" type="ORF">BXY41_103329</name>
</gene>
<dbReference type="GO" id="GO:0008233">
    <property type="term" value="F:peptidase activity"/>
    <property type="evidence" value="ECO:0007669"/>
    <property type="project" value="UniProtKB-KW"/>
</dbReference>
<evidence type="ECO:0000256" key="1">
    <source>
        <dbReference type="ARBA" id="ARBA00022475"/>
    </source>
</evidence>
<evidence type="ECO:0000256" key="6">
    <source>
        <dbReference type="ARBA" id="ARBA00022989"/>
    </source>
</evidence>
<dbReference type="InterPro" id="IPR006741">
    <property type="entry name" value="AgrB"/>
</dbReference>
<reference evidence="9 10" key="1">
    <citation type="submission" date="2018-02" db="EMBL/GenBank/DDBJ databases">
        <title>Genomic Encyclopedia of Archaeal and Bacterial Type Strains, Phase II (KMG-II): from individual species to whole genera.</title>
        <authorList>
            <person name="Goeker M."/>
        </authorList>
    </citation>
    <scope>NUCLEOTIDE SEQUENCE [LARGE SCALE GENOMIC DNA]</scope>
    <source>
        <strain evidence="9 10">DSM 3808</strain>
    </source>
</reference>
<keyword evidence="2" id="KW-0673">Quorum sensing</keyword>
<evidence type="ECO:0000256" key="3">
    <source>
        <dbReference type="ARBA" id="ARBA00022670"/>
    </source>
</evidence>
<dbReference type="EMBL" id="PTJA01000003">
    <property type="protein sequence ID" value="PPK82114.1"/>
    <property type="molecule type" value="Genomic_DNA"/>
</dbReference>
<organism evidence="9 10">
    <name type="scientific">Lacrimispora xylanisolvens</name>
    <dbReference type="NCBI Taxonomy" id="384636"/>
    <lineage>
        <taxon>Bacteria</taxon>
        <taxon>Bacillati</taxon>
        <taxon>Bacillota</taxon>
        <taxon>Clostridia</taxon>
        <taxon>Lachnospirales</taxon>
        <taxon>Lachnospiraceae</taxon>
        <taxon>Lacrimispora</taxon>
    </lineage>
</organism>
<evidence type="ECO:0000256" key="8">
    <source>
        <dbReference type="SAM" id="Phobius"/>
    </source>
</evidence>
<protein>
    <submittedName>
        <fullName evidence="9">Accessory gene regulator B</fullName>
    </submittedName>
</protein>
<feature type="transmembrane region" description="Helical" evidence="8">
    <location>
        <begin position="150"/>
        <end position="166"/>
    </location>
</feature>
<dbReference type="Proteomes" id="UP000237749">
    <property type="component" value="Unassembled WGS sequence"/>
</dbReference>
<evidence type="ECO:0000313" key="10">
    <source>
        <dbReference type="Proteomes" id="UP000237749"/>
    </source>
</evidence>
<dbReference type="Pfam" id="PF04647">
    <property type="entry name" value="AgrB"/>
    <property type="match status" value="1"/>
</dbReference>
<feature type="transmembrane region" description="Helical" evidence="8">
    <location>
        <begin position="51"/>
        <end position="76"/>
    </location>
</feature>
<evidence type="ECO:0000313" key="9">
    <source>
        <dbReference type="EMBL" id="PPK82114.1"/>
    </source>
</evidence>